<keyword evidence="1" id="KW-0472">Membrane</keyword>
<evidence type="ECO:0000256" key="1">
    <source>
        <dbReference type="SAM" id="Phobius"/>
    </source>
</evidence>
<feature type="transmembrane region" description="Helical" evidence="1">
    <location>
        <begin position="67"/>
        <end position="86"/>
    </location>
</feature>
<protein>
    <submittedName>
        <fullName evidence="2">Uncharacterized protein</fullName>
    </submittedName>
</protein>
<keyword evidence="1" id="KW-0812">Transmembrane</keyword>
<dbReference type="AlphaFoldDB" id="A0A382W4J1"/>
<accession>A0A382W4J1</accession>
<dbReference type="EMBL" id="UINC01156950">
    <property type="protein sequence ID" value="SVD53659.1"/>
    <property type="molecule type" value="Genomic_DNA"/>
</dbReference>
<gene>
    <name evidence="2" type="ORF">METZ01_LOCUS406513</name>
</gene>
<name>A0A382W4J1_9ZZZZ</name>
<proteinExistence type="predicted"/>
<keyword evidence="1" id="KW-1133">Transmembrane helix</keyword>
<evidence type="ECO:0000313" key="2">
    <source>
        <dbReference type="EMBL" id="SVD53659.1"/>
    </source>
</evidence>
<reference evidence="2" key="1">
    <citation type="submission" date="2018-05" db="EMBL/GenBank/DDBJ databases">
        <authorList>
            <person name="Lanie J.A."/>
            <person name="Ng W.-L."/>
            <person name="Kazmierczak K.M."/>
            <person name="Andrzejewski T.M."/>
            <person name="Davidsen T.M."/>
            <person name="Wayne K.J."/>
            <person name="Tettelin H."/>
            <person name="Glass J.I."/>
            <person name="Rusch D."/>
            <person name="Podicherti R."/>
            <person name="Tsui H.-C.T."/>
            <person name="Winkler M.E."/>
        </authorList>
    </citation>
    <scope>NUCLEOTIDE SEQUENCE</scope>
</reference>
<sequence length="96" mass="11423">MTDKSYYKIAEEEFESDKIIDDLMLKARSLSSGDQEKSKWIYIDLRAKDIEENNNSKLLHNENKPNLIKIFLILLFFPITFPYYVIKYVMKHDLTG</sequence>
<organism evidence="2">
    <name type="scientific">marine metagenome</name>
    <dbReference type="NCBI Taxonomy" id="408172"/>
    <lineage>
        <taxon>unclassified sequences</taxon>
        <taxon>metagenomes</taxon>
        <taxon>ecological metagenomes</taxon>
    </lineage>
</organism>